<dbReference type="OrthoDB" id="548295at2759"/>
<name>A0A1W0X7D3_HYPEX</name>
<dbReference type="EMBL" id="MTYJ01000011">
    <property type="protein sequence ID" value="OQV23466.1"/>
    <property type="molecule type" value="Genomic_DNA"/>
</dbReference>
<accession>A0A1W0X7D3</accession>
<feature type="domain" description="PIN" evidence="2">
    <location>
        <begin position="147"/>
        <end position="316"/>
    </location>
</feature>
<feature type="compositionally biased region" description="Pro residues" evidence="1">
    <location>
        <begin position="12"/>
        <end position="25"/>
    </location>
</feature>
<feature type="region of interest" description="Disordered" evidence="1">
    <location>
        <begin position="1"/>
        <end position="124"/>
    </location>
</feature>
<keyword evidence="4" id="KW-1185">Reference proteome</keyword>
<protein>
    <recommendedName>
        <fullName evidence="2">PIN domain-containing protein</fullName>
    </recommendedName>
</protein>
<evidence type="ECO:0000256" key="1">
    <source>
        <dbReference type="SAM" id="MobiDB-lite"/>
    </source>
</evidence>
<reference evidence="4" key="1">
    <citation type="submission" date="2017-01" db="EMBL/GenBank/DDBJ databases">
        <title>Comparative genomics of anhydrobiosis in the tardigrade Hypsibius dujardini.</title>
        <authorList>
            <person name="Yoshida Y."/>
            <person name="Koutsovoulos G."/>
            <person name="Laetsch D."/>
            <person name="Stevens L."/>
            <person name="Kumar S."/>
            <person name="Horikawa D."/>
            <person name="Ishino K."/>
            <person name="Komine S."/>
            <person name="Tomita M."/>
            <person name="Blaxter M."/>
            <person name="Arakawa K."/>
        </authorList>
    </citation>
    <scope>NUCLEOTIDE SEQUENCE [LARGE SCALE GENOMIC DNA]</scope>
    <source>
        <strain evidence="4">Z151</strain>
    </source>
</reference>
<dbReference type="Gene3D" id="3.40.50.1010">
    <property type="entry name" value="5'-nuclease"/>
    <property type="match status" value="1"/>
</dbReference>
<feature type="region of interest" description="Disordered" evidence="1">
    <location>
        <begin position="342"/>
        <end position="361"/>
    </location>
</feature>
<dbReference type="PANTHER" id="PTHR16161">
    <property type="entry name" value="TRANSCRIPTIONAL PROTEIN SWT1"/>
    <property type="match status" value="1"/>
</dbReference>
<dbReference type="GO" id="GO:0005634">
    <property type="term" value="C:nucleus"/>
    <property type="evidence" value="ECO:0007669"/>
    <property type="project" value="TreeGrafter"/>
</dbReference>
<dbReference type="SUPFAM" id="SSF88723">
    <property type="entry name" value="PIN domain-like"/>
    <property type="match status" value="1"/>
</dbReference>
<dbReference type="Proteomes" id="UP000192578">
    <property type="component" value="Unassembled WGS sequence"/>
</dbReference>
<feature type="compositionally biased region" description="Low complexity" evidence="1">
    <location>
        <begin position="90"/>
        <end position="103"/>
    </location>
</feature>
<organism evidence="3 4">
    <name type="scientific">Hypsibius exemplaris</name>
    <name type="common">Freshwater tardigrade</name>
    <dbReference type="NCBI Taxonomy" id="2072580"/>
    <lineage>
        <taxon>Eukaryota</taxon>
        <taxon>Metazoa</taxon>
        <taxon>Ecdysozoa</taxon>
        <taxon>Tardigrada</taxon>
        <taxon>Eutardigrada</taxon>
        <taxon>Parachela</taxon>
        <taxon>Hypsibioidea</taxon>
        <taxon>Hypsibiidae</taxon>
        <taxon>Hypsibius</taxon>
    </lineage>
</organism>
<evidence type="ECO:0000313" key="3">
    <source>
        <dbReference type="EMBL" id="OQV23466.1"/>
    </source>
</evidence>
<gene>
    <name evidence="3" type="ORF">BV898_02586</name>
</gene>
<dbReference type="Pfam" id="PF13638">
    <property type="entry name" value="PIN_4"/>
    <property type="match status" value="1"/>
</dbReference>
<dbReference type="InterPro" id="IPR052626">
    <property type="entry name" value="SWT1_Regulator"/>
</dbReference>
<dbReference type="InterPro" id="IPR002716">
    <property type="entry name" value="PIN_dom"/>
</dbReference>
<dbReference type="AlphaFoldDB" id="A0A1W0X7D3"/>
<proteinExistence type="predicted"/>
<dbReference type="PANTHER" id="PTHR16161:SF0">
    <property type="entry name" value="TRANSCRIPTIONAL PROTEIN SWT1"/>
    <property type="match status" value="1"/>
</dbReference>
<sequence>MSKKRPRSVSPDSPPLPMFTPPPPNHDYQRSPSSEQSDSSDSSHSDTEKPAQQQRTHRRRRRVPHSDGDDGDGQGTCRKRNLSVSDKSDNAVSASPSAAASASDGGPEKKRRRTSSFHIVHTSSSGPTAITTSVALTPILSERGVVLILDTNILLEAAGLDFLEKLIQNRYDDVLPNLSVIIPHIVFLELDSQKSRRQSDLAYRARCAGRFLSENLCDHLATSYVDHGASTSRTPGRISGQTLTEFTEIGKKYDGRIPDDQFLFCCLQYQEKYAQLQKVAPAQGSTVVKGSTVVIAVTNDKLLRTRCVVNYLTCQSLVSLLDNVERRRVRQASLFDWASEPPEAPIAAVPNGENKENEGKN</sequence>
<comment type="caution">
    <text evidence="3">The sequence shown here is derived from an EMBL/GenBank/DDBJ whole genome shotgun (WGS) entry which is preliminary data.</text>
</comment>
<evidence type="ECO:0000313" key="4">
    <source>
        <dbReference type="Proteomes" id="UP000192578"/>
    </source>
</evidence>
<evidence type="ECO:0000259" key="2">
    <source>
        <dbReference type="Pfam" id="PF13638"/>
    </source>
</evidence>
<feature type="compositionally biased region" description="Low complexity" evidence="1">
    <location>
        <begin position="31"/>
        <end position="40"/>
    </location>
</feature>
<dbReference type="InterPro" id="IPR029060">
    <property type="entry name" value="PIN-like_dom_sf"/>
</dbReference>